<dbReference type="EMBL" id="LT594517">
    <property type="protein sequence ID" value="SBT78991.1"/>
    <property type="molecule type" value="Genomic_DNA"/>
</dbReference>
<accession>A0A1C3KXP7</accession>
<dbReference type="CDD" id="cd21089">
    <property type="entry name" value="Trm112-like"/>
    <property type="match status" value="1"/>
</dbReference>
<sequence length="125" mass="13849">MRLLTHNFLKCNEPNCTSGYPLSIQVDDSAPENVKIVEQEMNAEFVKNVLGKIDYSVLCDTAKQFGVSLLSSYTSTHLEDEGFLNSVHHALFKIHIMEGTLVCPKCSASFPIKDGIPNMLTGEEI</sequence>
<dbReference type="PANTHER" id="PTHR12773">
    <property type="entry name" value="UPF0315 PROTEIN-RELATED"/>
    <property type="match status" value="1"/>
</dbReference>
<dbReference type="OrthoDB" id="2187549at2759"/>
<dbReference type="InterPro" id="IPR005651">
    <property type="entry name" value="Trm112-like"/>
</dbReference>
<gene>
    <name evidence="2" type="primary">PowCR01_130049000</name>
    <name evidence="2" type="ORF">POWCR01_130049000</name>
</gene>
<reference evidence="2 3" key="1">
    <citation type="submission" date="2016-06" db="EMBL/GenBank/DDBJ databases">
        <authorList>
            <consortium name="Pathogen Informatics"/>
        </authorList>
    </citation>
    <scope>NUCLEOTIDE SEQUENCE [LARGE SCALE GENOMIC DNA]</scope>
    <source>
        <strain evidence="2">PowCR01</strain>
    </source>
</reference>
<name>A0A1C3KXP7_PLAOA</name>
<comment type="similarity">
    <text evidence="1">Belongs to the TRM112 family.</text>
</comment>
<dbReference type="VEuPathDB" id="PlasmoDB:POWCR01_130049000"/>
<dbReference type="Pfam" id="PF03966">
    <property type="entry name" value="Trm112p"/>
    <property type="match status" value="1"/>
</dbReference>
<dbReference type="GO" id="GO:0070476">
    <property type="term" value="P:rRNA (guanine-N7)-methylation"/>
    <property type="evidence" value="ECO:0007669"/>
    <property type="project" value="TreeGrafter"/>
</dbReference>
<dbReference type="PANTHER" id="PTHR12773:SF0">
    <property type="entry name" value="MULTIFUNCTIONAL METHYLTRANSFERASE SUBUNIT TRM112-LIKE PROTEIN"/>
    <property type="match status" value="1"/>
</dbReference>
<keyword evidence="2" id="KW-0489">Methyltransferase</keyword>
<proteinExistence type="inferred from homology"/>
<evidence type="ECO:0000313" key="3">
    <source>
        <dbReference type="Proteomes" id="UP000243200"/>
    </source>
</evidence>
<organism evidence="2 3">
    <name type="scientific">Plasmodium ovale</name>
    <name type="common">malaria parasite P. ovale</name>
    <dbReference type="NCBI Taxonomy" id="36330"/>
    <lineage>
        <taxon>Eukaryota</taxon>
        <taxon>Sar</taxon>
        <taxon>Alveolata</taxon>
        <taxon>Apicomplexa</taxon>
        <taxon>Aconoidasida</taxon>
        <taxon>Haemosporida</taxon>
        <taxon>Plasmodiidae</taxon>
        <taxon>Plasmodium</taxon>
        <taxon>Plasmodium (Plasmodium)</taxon>
    </lineage>
</organism>
<dbReference type="SUPFAM" id="SSF158997">
    <property type="entry name" value="Trm112p-like"/>
    <property type="match status" value="1"/>
</dbReference>
<dbReference type="GO" id="GO:0046982">
    <property type="term" value="F:protein heterodimerization activity"/>
    <property type="evidence" value="ECO:0007669"/>
    <property type="project" value="InterPro"/>
</dbReference>
<dbReference type="VEuPathDB" id="PlasmoDB:PocGH01_13052100"/>
<dbReference type="GO" id="GO:0008168">
    <property type="term" value="F:methyltransferase activity"/>
    <property type="evidence" value="ECO:0007669"/>
    <property type="project" value="UniProtKB-KW"/>
</dbReference>
<evidence type="ECO:0000256" key="1">
    <source>
        <dbReference type="ARBA" id="ARBA00007980"/>
    </source>
</evidence>
<dbReference type="Proteomes" id="UP000243200">
    <property type="component" value="Chromosome 13"/>
</dbReference>
<dbReference type="Gene3D" id="2.20.25.10">
    <property type="match status" value="1"/>
</dbReference>
<keyword evidence="2" id="KW-0808">Transferase</keyword>
<dbReference type="InterPro" id="IPR039127">
    <property type="entry name" value="Trm112"/>
</dbReference>
<dbReference type="GO" id="GO:0030488">
    <property type="term" value="P:tRNA methylation"/>
    <property type="evidence" value="ECO:0007669"/>
    <property type="project" value="TreeGrafter"/>
</dbReference>
<evidence type="ECO:0000313" key="2">
    <source>
        <dbReference type="EMBL" id="SBT78991.1"/>
    </source>
</evidence>
<protein>
    <submittedName>
        <fullName evidence="2">Multifunctional methyltransferase subunit TRM112, putative</fullName>
    </submittedName>
</protein>
<dbReference type="AlphaFoldDB" id="A0A1C3KXP7"/>